<organism evidence="1">
    <name type="scientific">Haemonchus contortus</name>
    <name type="common">Barber pole worm</name>
    <dbReference type="NCBI Taxonomy" id="6289"/>
    <lineage>
        <taxon>Eukaryota</taxon>
        <taxon>Metazoa</taxon>
        <taxon>Ecdysozoa</taxon>
        <taxon>Nematoda</taxon>
        <taxon>Chromadorea</taxon>
        <taxon>Rhabditida</taxon>
        <taxon>Rhabditina</taxon>
        <taxon>Rhabditomorpha</taxon>
        <taxon>Strongyloidea</taxon>
        <taxon>Trichostrongylidae</taxon>
        <taxon>Haemonchus</taxon>
    </lineage>
</organism>
<protein>
    <submittedName>
        <fullName evidence="1">Uncharacterized protein</fullName>
    </submittedName>
</protein>
<evidence type="ECO:0000313" key="1">
    <source>
        <dbReference type="EMBL" id="CDL94001.1"/>
    </source>
</evidence>
<gene>
    <name evidence="1" type="ORF">HCOI_01059200</name>
</gene>
<reference evidence="1" key="1">
    <citation type="submission" date="2013-03" db="EMBL/GenBank/DDBJ databases">
        <authorList>
            <person name="Aslett M."/>
        </authorList>
    </citation>
    <scope>NUCLEOTIDE SEQUENCE [LARGE SCALE GENOMIC DNA]</scope>
    <source>
        <strain evidence="1">ISE/inbred ISE</strain>
    </source>
</reference>
<feature type="non-terminal residue" evidence="1">
    <location>
        <position position="33"/>
    </location>
</feature>
<dbReference type="EMBL" id="CAVP010054208">
    <property type="protein sequence ID" value="CDL94001.1"/>
    <property type="molecule type" value="Genomic_DNA"/>
</dbReference>
<proteinExistence type="predicted"/>
<dbReference type="AlphaFoldDB" id="W6NAC9"/>
<reference evidence="1" key="2">
    <citation type="submission" date="2013-05" db="EMBL/GenBank/DDBJ databases">
        <title>The genome and transcriptome of Haemonchus contortus: a key model parasite for drug and vaccine discovery.</title>
        <authorList>
            <person name="Laing R."/>
            <person name="Kikuchi T."/>
            <person name="Martinelli A."/>
            <person name="Tsai I.J."/>
            <person name="Beech R.N."/>
            <person name="Redman E."/>
            <person name="Holroyd N."/>
            <person name="Bartley D.J."/>
            <person name="Beasley H."/>
            <person name="Britton C."/>
            <person name="Curran D."/>
            <person name="Devaney E."/>
            <person name="Gilabert A."/>
            <person name="Jackson F."/>
            <person name="Hunt M."/>
            <person name="Johnston S."/>
            <person name="Kryukov I."/>
            <person name="Li K."/>
            <person name="Morrison A.A."/>
            <person name="Reid A.J."/>
            <person name="Sargison N."/>
            <person name="Saunders G."/>
            <person name="Wasmuth J.D."/>
            <person name="Wolstenholme A."/>
            <person name="Berriman M."/>
            <person name="Gilleard J.S."/>
            <person name="Cotton J.A."/>
        </authorList>
    </citation>
    <scope>NUCLEOTIDE SEQUENCE [LARGE SCALE GENOMIC DNA]</scope>
    <source>
        <strain evidence="1">ISE/inbred ISE</strain>
    </source>
</reference>
<accession>W6NAC9</accession>
<sequence>MNTLSLSVRYLLTLVCTLLLIGSTMGLRITGNL</sequence>
<comment type="caution">
    <text evidence="1">The sequence shown here is derived from an EMBL/GenBank/DDBJ whole genome shotgun (WGS) entry which is preliminary data.</text>
</comment>
<name>W6NAC9_HAECO</name>